<protein>
    <submittedName>
        <fullName evidence="1">Fe superoxide dismutase 3</fullName>
    </submittedName>
</protein>
<dbReference type="AlphaFoldDB" id="A0A5A7QMY8"/>
<evidence type="ECO:0000313" key="2">
    <source>
        <dbReference type="Proteomes" id="UP000325081"/>
    </source>
</evidence>
<evidence type="ECO:0000313" key="1">
    <source>
        <dbReference type="EMBL" id="GER45817.1"/>
    </source>
</evidence>
<dbReference type="Proteomes" id="UP000325081">
    <property type="component" value="Unassembled WGS sequence"/>
</dbReference>
<organism evidence="1 2">
    <name type="scientific">Striga asiatica</name>
    <name type="common">Asiatic witchweed</name>
    <name type="synonym">Buchnera asiatica</name>
    <dbReference type="NCBI Taxonomy" id="4170"/>
    <lineage>
        <taxon>Eukaryota</taxon>
        <taxon>Viridiplantae</taxon>
        <taxon>Streptophyta</taxon>
        <taxon>Embryophyta</taxon>
        <taxon>Tracheophyta</taxon>
        <taxon>Spermatophyta</taxon>
        <taxon>Magnoliopsida</taxon>
        <taxon>eudicotyledons</taxon>
        <taxon>Gunneridae</taxon>
        <taxon>Pentapetalae</taxon>
        <taxon>asterids</taxon>
        <taxon>lamiids</taxon>
        <taxon>Lamiales</taxon>
        <taxon>Orobanchaceae</taxon>
        <taxon>Buchnereae</taxon>
        <taxon>Striga</taxon>
    </lineage>
</organism>
<comment type="caution">
    <text evidence="1">The sequence shown here is derived from an EMBL/GenBank/DDBJ whole genome shotgun (WGS) entry which is preliminary data.</text>
</comment>
<dbReference type="EMBL" id="BKCP01007327">
    <property type="protein sequence ID" value="GER45817.1"/>
    <property type="molecule type" value="Genomic_DNA"/>
</dbReference>
<reference evidence="2" key="1">
    <citation type="journal article" date="2019" name="Curr. Biol.">
        <title>Genome Sequence of Striga asiatica Provides Insight into the Evolution of Plant Parasitism.</title>
        <authorList>
            <person name="Yoshida S."/>
            <person name="Kim S."/>
            <person name="Wafula E.K."/>
            <person name="Tanskanen J."/>
            <person name="Kim Y.M."/>
            <person name="Honaas L."/>
            <person name="Yang Z."/>
            <person name="Spallek T."/>
            <person name="Conn C.E."/>
            <person name="Ichihashi Y."/>
            <person name="Cheong K."/>
            <person name="Cui S."/>
            <person name="Der J.P."/>
            <person name="Gundlach H."/>
            <person name="Jiao Y."/>
            <person name="Hori C."/>
            <person name="Ishida J.K."/>
            <person name="Kasahara H."/>
            <person name="Kiba T."/>
            <person name="Kim M.S."/>
            <person name="Koo N."/>
            <person name="Laohavisit A."/>
            <person name="Lee Y.H."/>
            <person name="Lumba S."/>
            <person name="McCourt P."/>
            <person name="Mortimer J.C."/>
            <person name="Mutuku J.M."/>
            <person name="Nomura T."/>
            <person name="Sasaki-Sekimoto Y."/>
            <person name="Seto Y."/>
            <person name="Wang Y."/>
            <person name="Wakatake T."/>
            <person name="Sakakibara H."/>
            <person name="Demura T."/>
            <person name="Yamaguchi S."/>
            <person name="Yoneyama K."/>
            <person name="Manabe R.I."/>
            <person name="Nelson D.C."/>
            <person name="Schulman A.H."/>
            <person name="Timko M.P."/>
            <person name="dePamphilis C.W."/>
            <person name="Choi D."/>
            <person name="Shirasu K."/>
        </authorList>
    </citation>
    <scope>NUCLEOTIDE SEQUENCE [LARGE SCALE GENOMIC DNA]</scope>
    <source>
        <strain evidence="2">cv. UVA1</strain>
    </source>
</reference>
<accession>A0A5A7QMY8</accession>
<proteinExistence type="predicted"/>
<keyword evidence="2" id="KW-1185">Reference proteome</keyword>
<name>A0A5A7QMY8_STRAF</name>
<gene>
    <name evidence="1" type="ORF">STAS_22810</name>
</gene>
<sequence length="143" mass="16486">MAERGGDAAERSGGRRWREALMESIWMKKGSSVVRWDLRWGRRWKGRVAILGWEERKAERWVDSAELTVGWTVMRVTWQPREERVAASRRKGRRWPMPEHGNRATWGDQRFAIASMLLGGGNTVRGSRMDIDALDSMSTASLK</sequence>